<organism evidence="1 2">
    <name type="scientific">Sphaeroforma arctica JP610</name>
    <dbReference type="NCBI Taxonomy" id="667725"/>
    <lineage>
        <taxon>Eukaryota</taxon>
        <taxon>Ichthyosporea</taxon>
        <taxon>Ichthyophonida</taxon>
        <taxon>Sphaeroforma</taxon>
    </lineage>
</organism>
<protein>
    <submittedName>
        <fullName evidence="1">Uncharacterized protein</fullName>
    </submittedName>
</protein>
<dbReference type="PANTHER" id="PTHR28141:SF1">
    <property type="entry name" value="2',3'-CYCLIC-NUCLEOTIDE 3'-PHOSPHODIESTERASE"/>
    <property type="match status" value="1"/>
</dbReference>
<proteinExistence type="predicted"/>
<sequence length="223" mass="24894">MLVNCGLCSKQAAGSTDVMYSLWLMPEHEKLTCDETTVAESTDPTRNRLYNTARKIISQNNHPDQQFEPHVTLVGGLYNSSVQSLRGLCNRLVSELPGPCMKLDVCDAGHYHHTQCVYFKMVKGDGLRTLYERAQTLLSERAGVSLGVHGDVETYMPHMSLRYDCKAREDALKLCAGIERELASCEEFRTSVLELWDTTGPIGGWTCVGSYPFIHDEGDVLVE</sequence>
<accession>A0A0L0G6A5</accession>
<dbReference type="RefSeq" id="XP_014158444.1">
    <property type="nucleotide sequence ID" value="XM_014302969.1"/>
</dbReference>
<dbReference type="Gene3D" id="3.90.1140.10">
    <property type="entry name" value="Cyclic phosphodiesterase"/>
    <property type="match status" value="1"/>
</dbReference>
<keyword evidence="2" id="KW-1185">Reference proteome</keyword>
<dbReference type="SUPFAM" id="SSF55144">
    <property type="entry name" value="LigT-like"/>
    <property type="match status" value="1"/>
</dbReference>
<reference evidence="1 2" key="1">
    <citation type="submission" date="2011-02" db="EMBL/GenBank/DDBJ databases">
        <title>The Genome Sequence of Sphaeroforma arctica JP610.</title>
        <authorList>
            <consortium name="The Broad Institute Genome Sequencing Platform"/>
            <person name="Russ C."/>
            <person name="Cuomo C."/>
            <person name="Young S.K."/>
            <person name="Zeng Q."/>
            <person name="Gargeya S."/>
            <person name="Alvarado L."/>
            <person name="Berlin A."/>
            <person name="Chapman S.B."/>
            <person name="Chen Z."/>
            <person name="Freedman E."/>
            <person name="Gellesch M."/>
            <person name="Goldberg J."/>
            <person name="Griggs A."/>
            <person name="Gujja S."/>
            <person name="Heilman E."/>
            <person name="Heiman D."/>
            <person name="Howarth C."/>
            <person name="Mehta T."/>
            <person name="Neiman D."/>
            <person name="Pearson M."/>
            <person name="Roberts A."/>
            <person name="Saif S."/>
            <person name="Shea T."/>
            <person name="Shenoy N."/>
            <person name="Sisk P."/>
            <person name="Stolte C."/>
            <person name="Sykes S."/>
            <person name="White J."/>
            <person name="Yandava C."/>
            <person name="Burger G."/>
            <person name="Gray M.W."/>
            <person name="Holland P.W.H."/>
            <person name="King N."/>
            <person name="Lang F.B.F."/>
            <person name="Roger A.J."/>
            <person name="Ruiz-Trillo I."/>
            <person name="Haas B."/>
            <person name="Nusbaum C."/>
            <person name="Birren B."/>
        </authorList>
    </citation>
    <scope>NUCLEOTIDE SEQUENCE [LARGE SCALE GENOMIC DNA]</scope>
    <source>
        <strain evidence="1 2">JP610</strain>
    </source>
</reference>
<evidence type="ECO:0000313" key="2">
    <source>
        <dbReference type="Proteomes" id="UP000054560"/>
    </source>
</evidence>
<dbReference type="GeneID" id="25903749"/>
<dbReference type="GO" id="GO:0004113">
    <property type="term" value="F:2',3'-cyclic-nucleotide 3'-phosphodiesterase activity"/>
    <property type="evidence" value="ECO:0007669"/>
    <property type="project" value="TreeGrafter"/>
</dbReference>
<gene>
    <name evidence="1" type="ORF">SARC_03245</name>
</gene>
<dbReference type="Pfam" id="PF07823">
    <property type="entry name" value="CPDase"/>
    <property type="match status" value="1"/>
</dbReference>
<dbReference type="GO" id="GO:0009187">
    <property type="term" value="P:cyclic nucleotide metabolic process"/>
    <property type="evidence" value="ECO:0007669"/>
    <property type="project" value="TreeGrafter"/>
</dbReference>
<dbReference type="EMBL" id="KQ241757">
    <property type="protein sequence ID" value="KNC84542.1"/>
    <property type="molecule type" value="Genomic_DNA"/>
</dbReference>
<name>A0A0L0G6A5_9EUKA</name>
<dbReference type="AlphaFoldDB" id="A0A0L0G6A5"/>
<dbReference type="Proteomes" id="UP000054560">
    <property type="component" value="Unassembled WGS sequence"/>
</dbReference>
<dbReference type="PANTHER" id="PTHR28141">
    <property type="entry name" value="2',3'-CYCLIC-NUCLEOTIDE 3'-PHOSPHODIESTERASE"/>
    <property type="match status" value="1"/>
</dbReference>
<dbReference type="InterPro" id="IPR012386">
    <property type="entry name" value="Cyclic-nucl_3Pdiesterase"/>
</dbReference>
<dbReference type="InterPro" id="IPR009097">
    <property type="entry name" value="Cyclic_Pdiesterase"/>
</dbReference>
<evidence type="ECO:0000313" key="1">
    <source>
        <dbReference type="EMBL" id="KNC84542.1"/>
    </source>
</evidence>